<dbReference type="Pfam" id="PF09371">
    <property type="entry name" value="Tex_N"/>
    <property type="match status" value="1"/>
</dbReference>
<dbReference type="InterPro" id="IPR032639">
    <property type="entry name" value="Tex_YqgF"/>
</dbReference>
<dbReference type="InterPro" id="IPR018974">
    <property type="entry name" value="Tex-like_N"/>
</dbReference>
<dbReference type="InterPro" id="IPR041692">
    <property type="entry name" value="HHH_9"/>
</dbReference>
<dbReference type="SUPFAM" id="SSF53098">
    <property type="entry name" value="Ribonuclease H-like"/>
    <property type="match status" value="1"/>
</dbReference>
<dbReference type="GO" id="GO:0006412">
    <property type="term" value="P:translation"/>
    <property type="evidence" value="ECO:0007669"/>
    <property type="project" value="TreeGrafter"/>
</dbReference>
<dbReference type="EMBL" id="JACVEL010000001">
    <property type="protein sequence ID" value="MBC9811396.1"/>
    <property type="molecule type" value="Genomic_DNA"/>
</dbReference>
<dbReference type="FunFam" id="1.10.10.650:FF:000001">
    <property type="entry name" value="S1 RNA-binding domain 1"/>
    <property type="match status" value="1"/>
</dbReference>
<dbReference type="Pfam" id="PF00575">
    <property type="entry name" value="S1"/>
    <property type="match status" value="1"/>
</dbReference>
<dbReference type="GO" id="GO:0003729">
    <property type="term" value="F:mRNA binding"/>
    <property type="evidence" value="ECO:0007669"/>
    <property type="project" value="TreeGrafter"/>
</dbReference>
<dbReference type="SUPFAM" id="SSF47781">
    <property type="entry name" value="RuvA domain 2-like"/>
    <property type="match status" value="2"/>
</dbReference>
<proteinExistence type="predicted"/>
<dbReference type="Proteomes" id="UP000652681">
    <property type="component" value="Unassembled WGS sequence"/>
</dbReference>
<dbReference type="FunFam" id="1.10.150.310:FF:000001">
    <property type="entry name" value="RNA-binding transcriptional accessory protein"/>
    <property type="match status" value="1"/>
</dbReference>
<dbReference type="RefSeq" id="WP_163490584.1">
    <property type="nucleotide sequence ID" value="NZ_JACVEL010000001.1"/>
</dbReference>
<dbReference type="InterPro" id="IPR023323">
    <property type="entry name" value="Tex-like_dom_sf"/>
</dbReference>
<protein>
    <submittedName>
        <fullName evidence="2">RNA-binding transcriptional accessory protein</fullName>
    </submittedName>
</protein>
<dbReference type="Pfam" id="PF17674">
    <property type="entry name" value="HHH_9"/>
    <property type="match status" value="1"/>
</dbReference>
<accession>A0A8J6TWS2</accession>
<dbReference type="InterPro" id="IPR050437">
    <property type="entry name" value="Ribos_protein_bS1-like"/>
</dbReference>
<dbReference type="GO" id="GO:0005737">
    <property type="term" value="C:cytoplasm"/>
    <property type="evidence" value="ECO:0007669"/>
    <property type="project" value="UniProtKB-ARBA"/>
</dbReference>
<dbReference type="PROSITE" id="PS50126">
    <property type="entry name" value="S1"/>
    <property type="match status" value="1"/>
</dbReference>
<dbReference type="InterPro" id="IPR044146">
    <property type="entry name" value="S1_Tex"/>
</dbReference>
<dbReference type="GO" id="GO:0003735">
    <property type="term" value="F:structural constituent of ribosome"/>
    <property type="evidence" value="ECO:0007669"/>
    <property type="project" value="TreeGrafter"/>
</dbReference>
<evidence type="ECO:0000259" key="1">
    <source>
        <dbReference type="PROSITE" id="PS50126"/>
    </source>
</evidence>
<dbReference type="PANTHER" id="PTHR10724">
    <property type="entry name" value="30S RIBOSOMAL PROTEIN S1"/>
    <property type="match status" value="1"/>
</dbReference>
<dbReference type="SMART" id="SM00316">
    <property type="entry name" value="S1"/>
    <property type="match status" value="1"/>
</dbReference>
<dbReference type="PANTHER" id="PTHR10724:SF10">
    <property type="entry name" value="S1 RNA-BINDING DOMAIN-CONTAINING PROTEIN 1"/>
    <property type="match status" value="1"/>
</dbReference>
<evidence type="ECO:0000313" key="2">
    <source>
        <dbReference type="EMBL" id="MBC9811396.1"/>
    </source>
</evidence>
<dbReference type="Gene3D" id="1.10.3500.10">
    <property type="entry name" value="Tex N-terminal region-like"/>
    <property type="match status" value="1"/>
</dbReference>
<dbReference type="Pfam" id="PF12836">
    <property type="entry name" value="HHH_3"/>
    <property type="match status" value="1"/>
</dbReference>
<dbReference type="FunFam" id="2.40.50.140:FF:000051">
    <property type="entry name" value="RNA-binding transcriptional accessory protein"/>
    <property type="match status" value="1"/>
</dbReference>
<dbReference type="InterPro" id="IPR012337">
    <property type="entry name" value="RNaseH-like_sf"/>
</dbReference>
<evidence type="ECO:0000313" key="3">
    <source>
        <dbReference type="Proteomes" id="UP000652681"/>
    </source>
</evidence>
<gene>
    <name evidence="2" type="ORF">H9Y05_02805</name>
</gene>
<reference evidence="2" key="1">
    <citation type="submission" date="2020-09" db="EMBL/GenBank/DDBJ databases">
        <title>Taishania pollutisoli gen. nov., sp. nov., Isolated from Tetrabromobisphenol A-Contaminated Soil.</title>
        <authorList>
            <person name="Chen Q."/>
        </authorList>
    </citation>
    <scope>NUCLEOTIDE SEQUENCE</scope>
    <source>
        <strain evidence="2">CZZ-1</strain>
    </source>
</reference>
<dbReference type="Pfam" id="PF22706">
    <property type="entry name" value="Tex_central_region"/>
    <property type="match status" value="1"/>
</dbReference>
<dbReference type="Gene3D" id="1.10.10.650">
    <property type="entry name" value="RuvA domain 2-like"/>
    <property type="match status" value="1"/>
</dbReference>
<dbReference type="Gene3D" id="2.40.50.140">
    <property type="entry name" value="Nucleic acid-binding proteins"/>
    <property type="match status" value="1"/>
</dbReference>
<organism evidence="2 3">
    <name type="scientific">Taishania pollutisoli</name>
    <dbReference type="NCBI Taxonomy" id="2766479"/>
    <lineage>
        <taxon>Bacteria</taxon>
        <taxon>Pseudomonadati</taxon>
        <taxon>Bacteroidota</taxon>
        <taxon>Flavobacteriia</taxon>
        <taxon>Flavobacteriales</taxon>
        <taxon>Crocinitomicaceae</taxon>
        <taxon>Taishania</taxon>
    </lineage>
</organism>
<comment type="caution">
    <text evidence="2">The sequence shown here is derived from an EMBL/GenBank/DDBJ whole genome shotgun (WGS) entry which is preliminary data.</text>
</comment>
<dbReference type="InterPro" id="IPR003029">
    <property type="entry name" value="S1_domain"/>
</dbReference>
<dbReference type="InterPro" id="IPR010994">
    <property type="entry name" value="RuvA_2-like"/>
</dbReference>
<dbReference type="SUPFAM" id="SSF158832">
    <property type="entry name" value="Tex N-terminal region-like"/>
    <property type="match status" value="1"/>
</dbReference>
<sequence length="703" mass="78798">MEKVQYIIQLTSLSNRSVENTLKLLESGATVPFIARYRKEQTGNLDEVEITSIRDEAKKYDDIISRQQTMLNSIEQQEKLTPELEEKIRTTFDLAALEDIYLPYKQRRETKGDKAKKAGLEPLAKMIMSQRGGDVLAMASRFVKGTVESEEEAIQGAKDIIAEWINESVTARAKLRNLFARKGKLTAKLVKGKEEEAEKYKDYFDFSEPLYKAASHRFLALYRADREGLLKLTVQPEKEEALQVLYRQFVKGTDECAGVVEEACDESYKRLLLPSLQNEAIQVQKEKADLEAIKVFSTNLRQLLLAPPLGEKRVLAIDPGFRTGCKVVCVDEHGDLLTNATIYPHPPQKETAPAKAKIAQLVEAYKIDAIAIGDGTAGRETEAFIKHIHFNRDIQVFSVREDGASIYSAGAIARKEFPDYDVTVRGAVSIGRRLMDPLAELVKIDPKSVGVGQYQHEVNQTALKQALDDVVISAVNTVGVDLNTASPYLLSYVSGLGMQLAENIVAHRSEIGKFTSRNDLKKVKRLGDKAFEQAAGFLRIREGVNPLDNSALHPESYKHVEKIAKQLKLTTVELIGNSEQLSRLKQTDFPEIDTYTFNDIINELKKPGRDPRKQAKVLEFDAAIRTIEDVKIGMELNGIVTNVTAFGAFVNIGIKENGLIHKSQLADEYVEDPSKYIALHEHVKVQVMEIDAPRKRIGLKRMK</sequence>
<dbReference type="CDD" id="cd05685">
    <property type="entry name" value="S1_Tex"/>
    <property type="match status" value="1"/>
</dbReference>
<dbReference type="InterPro" id="IPR037027">
    <property type="entry name" value="YqgF/RNaseH-like_dom_sf"/>
</dbReference>
<dbReference type="SMART" id="SM00732">
    <property type="entry name" value="YqgFc"/>
    <property type="match status" value="1"/>
</dbReference>
<keyword evidence="3" id="KW-1185">Reference proteome</keyword>
<feature type="domain" description="S1 motif" evidence="1">
    <location>
        <begin position="633"/>
        <end position="702"/>
    </location>
</feature>
<dbReference type="GO" id="GO:0006139">
    <property type="term" value="P:nucleobase-containing compound metabolic process"/>
    <property type="evidence" value="ECO:0007669"/>
    <property type="project" value="InterPro"/>
</dbReference>
<dbReference type="Gene3D" id="1.10.150.310">
    <property type="entry name" value="Tex RuvX-like domain-like"/>
    <property type="match status" value="1"/>
</dbReference>
<dbReference type="SUPFAM" id="SSF50249">
    <property type="entry name" value="Nucleic acid-binding proteins"/>
    <property type="match status" value="1"/>
</dbReference>
<dbReference type="InterPro" id="IPR023319">
    <property type="entry name" value="Tex-like_HTH_dom_sf"/>
</dbReference>
<dbReference type="Gene3D" id="3.30.420.140">
    <property type="entry name" value="YqgF/RNase H-like domain"/>
    <property type="match status" value="1"/>
</dbReference>
<dbReference type="InterPro" id="IPR055179">
    <property type="entry name" value="Tex-like_central_region"/>
</dbReference>
<dbReference type="InterPro" id="IPR012340">
    <property type="entry name" value="NA-bd_OB-fold"/>
</dbReference>
<dbReference type="Pfam" id="PF16921">
    <property type="entry name" value="Tex_YqgF"/>
    <property type="match status" value="1"/>
</dbReference>
<dbReference type="FunFam" id="3.30.420.140:FF:000001">
    <property type="entry name" value="RNA-binding transcriptional accessory protein"/>
    <property type="match status" value="1"/>
</dbReference>
<name>A0A8J6TWS2_9FLAO</name>
<dbReference type="AlphaFoldDB" id="A0A8J6TWS2"/>
<dbReference type="InterPro" id="IPR006641">
    <property type="entry name" value="YqgF/RNaseH-like_dom"/>
</dbReference>